<feature type="compositionally biased region" description="Basic residues" evidence="1">
    <location>
        <begin position="68"/>
        <end position="78"/>
    </location>
</feature>
<organism evidence="2 3">
    <name type="scientific">Heliocybe sulcata</name>
    <dbReference type="NCBI Taxonomy" id="5364"/>
    <lineage>
        <taxon>Eukaryota</taxon>
        <taxon>Fungi</taxon>
        <taxon>Dikarya</taxon>
        <taxon>Basidiomycota</taxon>
        <taxon>Agaricomycotina</taxon>
        <taxon>Agaricomycetes</taxon>
        <taxon>Gloeophyllales</taxon>
        <taxon>Gloeophyllaceae</taxon>
        <taxon>Heliocybe</taxon>
    </lineage>
</organism>
<keyword evidence="3" id="KW-1185">Reference proteome</keyword>
<dbReference type="AlphaFoldDB" id="A0A5C3N3Y1"/>
<reference evidence="2 3" key="1">
    <citation type="journal article" date="2019" name="Nat. Ecol. Evol.">
        <title>Megaphylogeny resolves global patterns of mushroom evolution.</title>
        <authorList>
            <person name="Varga T."/>
            <person name="Krizsan K."/>
            <person name="Foldi C."/>
            <person name="Dima B."/>
            <person name="Sanchez-Garcia M."/>
            <person name="Sanchez-Ramirez S."/>
            <person name="Szollosi G.J."/>
            <person name="Szarkandi J.G."/>
            <person name="Papp V."/>
            <person name="Albert L."/>
            <person name="Andreopoulos W."/>
            <person name="Angelini C."/>
            <person name="Antonin V."/>
            <person name="Barry K.W."/>
            <person name="Bougher N.L."/>
            <person name="Buchanan P."/>
            <person name="Buyck B."/>
            <person name="Bense V."/>
            <person name="Catcheside P."/>
            <person name="Chovatia M."/>
            <person name="Cooper J."/>
            <person name="Damon W."/>
            <person name="Desjardin D."/>
            <person name="Finy P."/>
            <person name="Geml J."/>
            <person name="Haridas S."/>
            <person name="Hughes K."/>
            <person name="Justo A."/>
            <person name="Karasinski D."/>
            <person name="Kautmanova I."/>
            <person name="Kiss B."/>
            <person name="Kocsube S."/>
            <person name="Kotiranta H."/>
            <person name="LaButti K.M."/>
            <person name="Lechner B.E."/>
            <person name="Liimatainen K."/>
            <person name="Lipzen A."/>
            <person name="Lukacs Z."/>
            <person name="Mihaltcheva S."/>
            <person name="Morgado L.N."/>
            <person name="Niskanen T."/>
            <person name="Noordeloos M.E."/>
            <person name="Ohm R.A."/>
            <person name="Ortiz-Santana B."/>
            <person name="Ovrebo C."/>
            <person name="Racz N."/>
            <person name="Riley R."/>
            <person name="Savchenko A."/>
            <person name="Shiryaev A."/>
            <person name="Soop K."/>
            <person name="Spirin V."/>
            <person name="Szebenyi C."/>
            <person name="Tomsovsky M."/>
            <person name="Tulloss R.E."/>
            <person name="Uehling J."/>
            <person name="Grigoriev I.V."/>
            <person name="Vagvolgyi C."/>
            <person name="Papp T."/>
            <person name="Martin F.M."/>
            <person name="Miettinen O."/>
            <person name="Hibbett D.S."/>
            <person name="Nagy L.G."/>
        </authorList>
    </citation>
    <scope>NUCLEOTIDE SEQUENCE [LARGE SCALE GENOMIC DNA]</scope>
    <source>
        <strain evidence="2 3">OMC1185</strain>
    </source>
</reference>
<proteinExistence type="predicted"/>
<evidence type="ECO:0000313" key="3">
    <source>
        <dbReference type="Proteomes" id="UP000305948"/>
    </source>
</evidence>
<feature type="compositionally biased region" description="Polar residues" evidence="1">
    <location>
        <begin position="84"/>
        <end position="102"/>
    </location>
</feature>
<evidence type="ECO:0000313" key="2">
    <source>
        <dbReference type="EMBL" id="TFK52080.1"/>
    </source>
</evidence>
<feature type="region of interest" description="Disordered" evidence="1">
    <location>
        <begin position="68"/>
        <end position="102"/>
    </location>
</feature>
<name>A0A5C3N3Y1_9AGAM</name>
<accession>A0A5C3N3Y1</accession>
<dbReference type="Proteomes" id="UP000305948">
    <property type="component" value="Unassembled WGS sequence"/>
</dbReference>
<dbReference type="EMBL" id="ML213510">
    <property type="protein sequence ID" value="TFK52080.1"/>
    <property type="molecule type" value="Genomic_DNA"/>
</dbReference>
<sequence>MNGPPAFPFLDMPTREIDSPRAAFSPSTYPSRFRHHRAYPLTHRRPVSDEVHLPATLPCSRGLRRHISTPRERARRASCRQPIGTRQQAVRGTDAPTSPYNSSRLLPRSHCLLLACHAPFRARLRSRRAYERTPGVHFPRAADTTDRQPASWAFSPSTCLSRLRHHRAYPPTYRRPVSDNVHFPPERRRRHHISTPRERGRRASFRTTYSTSGAAVARETVRSRLSPLGLFAAVDLLAYRGRIAGSSLLYLSTIDYTPRRASKYRYV</sequence>
<protein>
    <submittedName>
        <fullName evidence="2">Uncharacterized protein</fullName>
    </submittedName>
</protein>
<evidence type="ECO:0000256" key="1">
    <source>
        <dbReference type="SAM" id="MobiDB-lite"/>
    </source>
</evidence>
<gene>
    <name evidence="2" type="ORF">OE88DRAFT_1503044</name>
</gene>